<dbReference type="EMBL" id="MOEN01000024">
    <property type="protein sequence ID" value="OMH40196.1"/>
    <property type="molecule type" value="Genomic_DNA"/>
</dbReference>
<evidence type="ECO:0000313" key="1">
    <source>
        <dbReference type="EMBL" id="OMH40196.1"/>
    </source>
</evidence>
<reference evidence="1 2" key="1">
    <citation type="submission" date="2016-10" db="EMBL/GenBank/DDBJ databases">
        <title>Genome sequence of a sulfur-reducing bacterium Desulfurobacterium indicum K6013.</title>
        <authorList>
            <person name="Cao J."/>
            <person name="Shao Z."/>
            <person name="Alain K."/>
            <person name="Jebbar M."/>
        </authorList>
    </citation>
    <scope>NUCLEOTIDE SEQUENCE [LARGE SCALE GENOMIC DNA]</scope>
    <source>
        <strain evidence="1 2">K6013</strain>
    </source>
</reference>
<name>A0A1R1MKA9_9BACT</name>
<organism evidence="1 2">
    <name type="scientific">Desulfurobacterium indicum</name>
    <dbReference type="NCBI Taxonomy" id="1914305"/>
    <lineage>
        <taxon>Bacteria</taxon>
        <taxon>Pseudomonadati</taxon>
        <taxon>Aquificota</taxon>
        <taxon>Aquificia</taxon>
        <taxon>Desulfurobacteriales</taxon>
        <taxon>Desulfurobacteriaceae</taxon>
        <taxon>Desulfurobacterium</taxon>
    </lineage>
</organism>
<accession>A0A1R1MKA9</accession>
<keyword evidence="2" id="KW-1185">Reference proteome</keyword>
<proteinExistence type="predicted"/>
<evidence type="ECO:0000313" key="2">
    <source>
        <dbReference type="Proteomes" id="UP000187408"/>
    </source>
</evidence>
<comment type="caution">
    <text evidence="1">The sequence shown here is derived from an EMBL/GenBank/DDBJ whole genome shotgun (WGS) entry which is preliminary data.</text>
</comment>
<gene>
    <name evidence="1" type="ORF">BLW93_06500</name>
</gene>
<dbReference type="AlphaFoldDB" id="A0A1R1MKA9"/>
<dbReference type="Proteomes" id="UP000187408">
    <property type="component" value="Unassembled WGS sequence"/>
</dbReference>
<dbReference type="RefSeq" id="WP_076713290.1">
    <property type="nucleotide sequence ID" value="NZ_MOEN01000024.1"/>
</dbReference>
<sequence>MGKAGYDIPSLVTDVLESSDDSDPLAAFLKSIAEGQSGKKLFYLTKSRDYYYRALSNLGSVNCSSPNLSLMEQDVCFFKGIADFAQATTSFVSLFESTLGEDVADAIESWADNATLTCEQDTDENNFLDSAQFSASALEYAAAGVTTNCDAYVPVDNGTFGYSNKTFEVVKFFINATSNCISDGNHIDYKVIDRTGTTSVVALTSGLCYAGNGTICDAVNETVGCYPCPVVSDNETLTVTDSLVDLLNNGTSTVALIANDTDVEKSLLDIKRDICEPNPPACLCDGVPCTSSTLDTAKDIQINANDTVAQQLIADYLSQ</sequence>
<dbReference type="OrthoDB" id="11899at2"/>
<protein>
    <submittedName>
        <fullName evidence="1">Uncharacterized protein</fullName>
    </submittedName>
</protein>